<proteinExistence type="predicted"/>
<dbReference type="AlphaFoldDB" id="A0A4R1R0M8"/>
<sequence length="113" mass="13163">MLIDNAALGEQFSKEYNEAAKRAVVMEGDKQAESLFVQMIEYAKSKEEIDSNIDTLALSMMLQSLNRAVIEQGEICFRLPWWGKGNERFGKRFEFCRISTFVLWLRDKLEFVN</sequence>
<dbReference type="EMBL" id="SLUO01000005">
    <property type="protein sequence ID" value="TCL58854.1"/>
    <property type="molecule type" value="Genomic_DNA"/>
</dbReference>
<evidence type="ECO:0000313" key="1">
    <source>
        <dbReference type="EMBL" id="TCL58854.1"/>
    </source>
</evidence>
<accession>A0A4R1R0M8</accession>
<name>A0A4R1R0M8_9FIRM</name>
<dbReference type="Proteomes" id="UP000295718">
    <property type="component" value="Unassembled WGS sequence"/>
</dbReference>
<evidence type="ECO:0000313" key="2">
    <source>
        <dbReference type="Proteomes" id="UP000295718"/>
    </source>
</evidence>
<dbReference type="OrthoDB" id="9812484at2"/>
<organism evidence="1 2">
    <name type="scientific">Kineothrix alysoides</name>
    <dbReference type="NCBI Taxonomy" id="1469948"/>
    <lineage>
        <taxon>Bacteria</taxon>
        <taxon>Bacillati</taxon>
        <taxon>Bacillota</taxon>
        <taxon>Clostridia</taxon>
        <taxon>Lachnospirales</taxon>
        <taxon>Lachnospiraceae</taxon>
        <taxon>Kineothrix</taxon>
    </lineage>
</organism>
<keyword evidence="2" id="KW-1185">Reference proteome</keyword>
<gene>
    <name evidence="1" type="ORF">EDD76_10524</name>
</gene>
<protein>
    <submittedName>
        <fullName evidence="1">Uncharacterized protein</fullName>
    </submittedName>
</protein>
<reference evidence="1 2" key="1">
    <citation type="submission" date="2019-03" db="EMBL/GenBank/DDBJ databases">
        <title>Genomic Encyclopedia of Type Strains, Phase IV (KMG-IV): sequencing the most valuable type-strain genomes for metagenomic binning, comparative biology and taxonomic classification.</title>
        <authorList>
            <person name="Goeker M."/>
        </authorList>
    </citation>
    <scope>NUCLEOTIDE SEQUENCE [LARGE SCALE GENOMIC DNA]</scope>
    <source>
        <strain evidence="1 2">DSM 100556</strain>
    </source>
</reference>
<dbReference type="STRING" id="1469948.GCA_000732725_01730"/>
<dbReference type="RefSeq" id="WP_031390437.1">
    <property type="nucleotide sequence ID" value="NZ_JPNB01000001.1"/>
</dbReference>
<comment type="caution">
    <text evidence="1">The sequence shown here is derived from an EMBL/GenBank/DDBJ whole genome shotgun (WGS) entry which is preliminary data.</text>
</comment>